<name>A0A251QJM6_PRUPE</name>
<dbReference type="PANTHER" id="PTHR47703:SF2">
    <property type="entry name" value="D-AMINOACID AMINOTRANSFERASE-LIKE PLP-DEPENDENT ENZYMES SUPERFAMILY PROTEIN"/>
    <property type="match status" value="1"/>
</dbReference>
<dbReference type="InterPro" id="IPR001544">
    <property type="entry name" value="Aminotrans_IV"/>
</dbReference>
<gene>
    <name evidence="1" type="ORF">PRUPE_2G216400</name>
</gene>
<dbReference type="SUPFAM" id="SSF56752">
    <property type="entry name" value="D-aminoacid aminotransferase-like PLP-dependent enzymes"/>
    <property type="match status" value="1"/>
</dbReference>
<reference evidence="1 2" key="1">
    <citation type="journal article" date="2013" name="Nat. Genet.">
        <title>The high-quality draft genome of peach (Prunus persica) identifies unique patterns of genetic diversity, domestication and genome evolution.</title>
        <authorList>
            <consortium name="International Peach Genome Initiative"/>
            <person name="Verde I."/>
            <person name="Abbott A.G."/>
            <person name="Scalabrin S."/>
            <person name="Jung S."/>
            <person name="Shu S."/>
            <person name="Marroni F."/>
            <person name="Zhebentyayeva T."/>
            <person name="Dettori M.T."/>
            <person name="Grimwood J."/>
            <person name="Cattonaro F."/>
            <person name="Zuccolo A."/>
            <person name="Rossini L."/>
            <person name="Jenkins J."/>
            <person name="Vendramin E."/>
            <person name="Meisel L.A."/>
            <person name="Decroocq V."/>
            <person name="Sosinski B."/>
            <person name="Prochnik S."/>
            <person name="Mitros T."/>
            <person name="Policriti A."/>
            <person name="Cipriani G."/>
            <person name="Dondini L."/>
            <person name="Ficklin S."/>
            <person name="Goodstein D.M."/>
            <person name="Xuan P."/>
            <person name="Del Fabbro C."/>
            <person name="Aramini V."/>
            <person name="Copetti D."/>
            <person name="Gonzalez S."/>
            <person name="Horner D.S."/>
            <person name="Falchi R."/>
            <person name="Lucas S."/>
            <person name="Mica E."/>
            <person name="Maldonado J."/>
            <person name="Lazzari B."/>
            <person name="Bielenberg D."/>
            <person name="Pirona R."/>
            <person name="Miculan M."/>
            <person name="Barakat A."/>
            <person name="Testolin R."/>
            <person name="Stella A."/>
            <person name="Tartarini S."/>
            <person name="Tonutti P."/>
            <person name="Arus P."/>
            <person name="Orellana A."/>
            <person name="Wells C."/>
            <person name="Main D."/>
            <person name="Vizzotto G."/>
            <person name="Silva H."/>
            <person name="Salamini F."/>
            <person name="Schmutz J."/>
            <person name="Morgante M."/>
            <person name="Rokhsar D.S."/>
        </authorList>
    </citation>
    <scope>NUCLEOTIDE SEQUENCE [LARGE SCALE GENOMIC DNA]</scope>
    <source>
        <strain evidence="2">cv. Nemared</strain>
    </source>
</reference>
<dbReference type="Gramene" id="ONI23923">
    <property type="protein sequence ID" value="ONI23923"/>
    <property type="gene ID" value="PRUPE_2G216400"/>
</dbReference>
<dbReference type="Gene3D" id="3.80.10.10">
    <property type="entry name" value="Ribonuclease Inhibitor"/>
    <property type="match status" value="1"/>
</dbReference>
<evidence type="ECO:0008006" key="3">
    <source>
        <dbReference type="Google" id="ProtNLM"/>
    </source>
</evidence>
<dbReference type="GO" id="GO:0003824">
    <property type="term" value="F:catalytic activity"/>
    <property type="evidence" value="ECO:0007669"/>
    <property type="project" value="InterPro"/>
</dbReference>
<sequence length="419" mass="46582">MATLSPRFLFSKGVVSQPANTPPVTSFLETHPGAYTTSRTHKDASFVLFWERQLKRLVDSVAILYNSNPQLLFGPNKTTSLSLPSLSSNSPLLQSEVRELVNRSMKRVLPIALNERSEGEELSITALVSGNLEKLSENESEGLDHERFGNGVFDVSIYIGTYVPTVFGIEGNGAHLAVVGRGRDDASAKYSDWVRIRKSLERLRPPNGTELLLSNDGDRILEGTVSNFFVVCRKDNDEAKGQSVHCFEVQTAPIIDHVLPGIIRQLVIEVCLSKGIPFREVAPSWSESEFWAEAFITSSLRLLQHAERISFPSSWESLNSKSWEEISWKDKHFEEGPGMVTTIIQKEVMEKAASEGRSSPCNWTGIQCNEAGSIVEINLVDSGLDGTLNRFDFSAFPNLSSLNVNYNSLIINAFFFIFL</sequence>
<dbReference type="AlphaFoldDB" id="A0A251QJM6"/>
<keyword evidence="2" id="KW-1185">Reference proteome</keyword>
<dbReference type="PANTHER" id="PTHR47703">
    <property type="entry name" value="D-AMINOACID AMINOTRANSFERASE-LIKE PLP-DEPENDENT ENZYMES SUPERFAMILY PROTEIN"/>
    <property type="match status" value="1"/>
</dbReference>
<organism evidence="1 2">
    <name type="scientific">Prunus persica</name>
    <name type="common">Peach</name>
    <name type="synonym">Amygdalus persica</name>
    <dbReference type="NCBI Taxonomy" id="3760"/>
    <lineage>
        <taxon>Eukaryota</taxon>
        <taxon>Viridiplantae</taxon>
        <taxon>Streptophyta</taxon>
        <taxon>Embryophyta</taxon>
        <taxon>Tracheophyta</taxon>
        <taxon>Spermatophyta</taxon>
        <taxon>Magnoliopsida</taxon>
        <taxon>eudicotyledons</taxon>
        <taxon>Gunneridae</taxon>
        <taxon>Pentapetalae</taxon>
        <taxon>rosids</taxon>
        <taxon>fabids</taxon>
        <taxon>Rosales</taxon>
        <taxon>Rosaceae</taxon>
        <taxon>Amygdaloideae</taxon>
        <taxon>Amygdaleae</taxon>
        <taxon>Prunus</taxon>
    </lineage>
</organism>
<evidence type="ECO:0000313" key="2">
    <source>
        <dbReference type="Proteomes" id="UP000006882"/>
    </source>
</evidence>
<dbReference type="Pfam" id="PF01063">
    <property type="entry name" value="Aminotran_4"/>
    <property type="match status" value="1"/>
</dbReference>
<dbReference type="Gene3D" id="3.20.10.10">
    <property type="entry name" value="D-amino Acid Aminotransferase, subunit A, domain 2"/>
    <property type="match status" value="1"/>
</dbReference>
<accession>A0A251QJM6</accession>
<evidence type="ECO:0000313" key="1">
    <source>
        <dbReference type="EMBL" id="ONI23923.1"/>
    </source>
</evidence>
<dbReference type="InterPro" id="IPR032675">
    <property type="entry name" value="LRR_dom_sf"/>
</dbReference>
<proteinExistence type="predicted"/>
<dbReference type="Proteomes" id="UP000006882">
    <property type="component" value="Chromosome G2"/>
</dbReference>
<dbReference type="InterPro" id="IPR036038">
    <property type="entry name" value="Aminotransferase-like"/>
</dbReference>
<dbReference type="InterPro" id="IPR043132">
    <property type="entry name" value="BCAT-like_C"/>
</dbReference>
<dbReference type="EMBL" id="CM007652">
    <property type="protein sequence ID" value="ONI23923.1"/>
    <property type="molecule type" value="Genomic_DNA"/>
</dbReference>
<protein>
    <recommendedName>
        <fullName evidence="3">Leucine-rich repeat-containing N-terminal plant-type domain-containing protein</fullName>
    </recommendedName>
</protein>